<dbReference type="KEGG" id="slc:SL103_18275"/>
<accession>A0A1D7VME2</accession>
<protein>
    <submittedName>
        <fullName evidence="1">Uncharacterized protein</fullName>
    </submittedName>
</protein>
<evidence type="ECO:0000313" key="1">
    <source>
        <dbReference type="EMBL" id="AOP47925.1"/>
    </source>
</evidence>
<dbReference type="Proteomes" id="UP000094094">
    <property type="component" value="Chromosome"/>
</dbReference>
<dbReference type="EMBL" id="CP017157">
    <property type="protein sequence ID" value="AOP47925.1"/>
    <property type="molecule type" value="Genomic_DNA"/>
</dbReference>
<dbReference type="OrthoDB" id="3633479at2"/>
<reference evidence="1 2" key="1">
    <citation type="submission" date="2016-09" db="EMBL/GenBank/DDBJ databases">
        <title>Complete genome sequencing of Streptomyces lydicus 103 and metabolic pathways analysis of antibiotic biosynthesis.</title>
        <authorList>
            <person name="Jia N."/>
            <person name="Ding M.-Z."/>
            <person name="Gao F."/>
            <person name="Yuan Y.-J."/>
        </authorList>
    </citation>
    <scope>NUCLEOTIDE SEQUENCE [LARGE SCALE GENOMIC DNA]</scope>
    <source>
        <strain evidence="1 2">103</strain>
    </source>
</reference>
<organism evidence="1 2">
    <name type="scientific">Streptomyces lydicus</name>
    <dbReference type="NCBI Taxonomy" id="47763"/>
    <lineage>
        <taxon>Bacteria</taxon>
        <taxon>Bacillati</taxon>
        <taxon>Actinomycetota</taxon>
        <taxon>Actinomycetes</taxon>
        <taxon>Kitasatosporales</taxon>
        <taxon>Streptomycetaceae</taxon>
        <taxon>Streptomyces</taxon>
    </lineage>
</organism>
<keyword evidence="2" id="KW-1185">Reference proteome</keyword>
<dbReference type="AlphaFoldDB" id="A0A1D7VME2"/>
<evidence type="ECO:0000313" key="2">
    <source>
        <dbReference type="Proteomes" id="UP000094094"/>
    </source>
</evidence>
<sequence>MRKFGIRLHAMTQLRQRVTTATRESLMQNASAISSTAGAMDAVSIVAKEWGGVIEPAEVADLPRFHQALPRGGGA</sequence>
<proteinExistence type="predicted"/>
<name>A0A1D7VME2_9ACTN</name>
<gene>
    <name evidence="1" type="ORF">SL103_18275</name>
</gene>